<gene>
    <name evidence="2" type="ORF">CYMTET_17488</name>
</gene>
<organism evidence="2 3">
    <name type="scientific">Cymbomonas tetramitiformis</name>
    <dbReference type="NCBI Taxonomy" id="36881"/>
    <lineage>
        <taxon>Eukaryota</taxon>
        <taxon>Viridiplantae</taxon>
        <taxon>Chlorophyta</taxon>
        <taxon>Pyramimonadophyceae</taxon>
        <taxon>Pyramimonadales</taxon>
        <taxon>Pyramimonadaceae</taxon>
        <taxon>Cymbomonas</taxon>
    </lineage>
</organism>
<keyword evidence="3" id="KW-1185">Reference proteome</keyword>
<proteinExistence type="predicted"/>
<reference evidence="2 3" key="1">
    <citation type="journal article" date="2015" name="Genome Biol. Evol.">
        <title>Comparative Genomics of a Bacterivorous Green Alga Reveals Evolutionary Causalities and Consequences of Phago-Mixotrophic Mode of Nutrition.</title>
        <authorList>
            <person name="Burns J.A."/>
            <person name="Paasch A."/>
            <person name="Narechania A."/>
            <person name="Kim E."/>
        </authorList>
    </citation>
    <scope>NUCLEOTIDE SEQUENCE [LARGE SCALE GENOMIC DNA]</scope>
    <source>
        <strain evidence="2 3">PLY_AMNH</strain>
    </source>
</reference>
<evidence type="ECO:0000313" key="3">
    <source>
        <dbReference type="Proteomes" id="UP001190700"/>
    </source>
</evidence>
<dbReference type="EMBL" id="LGRX02007788">
    <property type="protein sequence ID" value="KAK3274334.1"/>
    <property type="molecule type" value="Genomic_DNA"/>
</dbReference>
<sequence>MHPAAVQFDHCFRTGKLDEKSFMTQLLWVDSGVRTGAIELRGNTLLPFGTYNALIGSLALESPMSVNMLRGVAGRGQVRPDGRARQMLPTPETMPMILPQVKSMTSHQLPVKWWDEPDPEHVLLALSVYVDLKDTPIFFGSQTRIVMAMLAFDGKTLTPALGVHGDHLVGSSAVVTSEDMRDYIDKWSAEEQEKFAQKVIDGMYTTVEEYLLMDLGRQFHIQVGNKYGSAGGGHEPVKDAFFEMRKVVESCRHCLQKHVLAVKAAVGCATMTPQEVEAIMRGPLRHACLVHSCDECERNRELCEECEAVGYVHWHSDHRACEACLADGVNECVRTRVLIGTCDQLSDNQRAMGELASNGVVATVFAKLHCLKFFRNWIKRWWVYIAKANAWISIAQLMTLYGCADNVVRRSMQAAVTWEALKSRHMLDDRLAIAICRSAVTSAIRKIQVVHDGDSGMIVSQPRIVTPVVPDMFNDYKTGAYGHGDIRRPESIAWRQPQGGGYFSDPGCHAVFKFQQKGPAWIVQGLLGKPGVRGDGHPLSNFDSNARSPTTDPAPLTLASVSKVLRLSCPGGLLEIEDSLLLCNRSPENGAGHGHLVCLTNAFPNAGTPPAKVTSGQFVSVISLRVSPQAIALVPHCIAQSAISQERRARGVGEGEEFPDMRRMVAYTGMQRKEIFVATLTRTPMTYNVANVSAPQRVYAFTGIMDIISVKDPELRIPRGIVGFSYQVRVTRDSAAFRAGVLVVDAGGSRAEDGAIFWLKWGADATGCVIQGTDGARYAKWTLQEVDRGRELGNPYDIVYYGNEQRPGVFLVTDNQGHQVRYFRFDLAISHDIIRHDVQLSGRLIGSGTPALRGGTANDAGLCQCAGIATFGDSILVCCMGGRTHGMILQVDNAEGIAEYLDMARQFHEYAGIVDGGCKDDAYPTRKKEILEYTLTDMMAGWQVVVDYLRQHLQERKTAIDMAEAGLNGVYGALPGKTVKGIIETGFTSLKRVHDDIERLVGTSVDNRNACLMHNIKAAAIGSEREMEGNVMGGTANATSSTRTSNTALTCYEWGCVRSNKVLETVKQCTDVGYIPFKGGNGTYEYAHRLVEGRSRATVPYGRVVQPLVKRAEIRAHKATHLKWVERGMTPPQRADARERRLGVIRVANTFRGLVGRKERKEVPTDKWKKYTGEPKYSFHGTHLASEDATVDLDAIFNGEIVIDAEPEADVTVLEARMRNGGIWQSFDVDDIIVMVPPDESRDPYFLGVIAKQKTFDEQSDPSKETVCFHYLEREVGKGLVFDVSVEPEGPEYYRDEFSTKRPEVIYLYQLVTDMNDEYIILTPPWKRRATAVKGASGRTRQVTADVTSITWQCHRELIALIHNTRYLNQELERRERASRLLMNVEEGGSEESEGEGEPPLDRGVKRHSTVATGRSTNLGGTSLRSSRHVVPGRDIEQNEEQDDGGMTEADEFPAAMAIRCASRTRRGSHAILESSDED</sequence>
<accession>A0AAE0GA14</accession>
<feature type="region of interest" description="Disordered" evidence="1">
    <location>
        <begin position="1385"/>
        <end position="1456"/>
    </location>
</feature>
<feature type="compositionally biased region" description="Acidic residues" evidence="1">
    <location>
        <begin position="1388"/>
        <end position="1399"/>
    </location>
</feature>
<comment type="caution">
    <text evidence="2">The sequence shown here is derived from an EMBL/GenBank/DDBJ whole genome shotgun (WGS) entry which is preliminary data.</text>
</comment>
<dbReference type="Proteomes" id="UP001190700">
    <property type="component" value="Unassembled WGS sequence"/>
</dbReference>
<evidence type="ECO:0000256" key="1">
    <source>
        <dbReference type="SAM" id="MobiDB-lite"/>
    </source>
</evidence>
<name>A0AAE0GA14_9CHLO</name>
<feature type="compositionally biased region" description="Acidic residues" evidence="1">
    <location>
        <begin position="1438"/>
        <end position="1452"/>
    </location>
</feature>
<feature type="compositionally biased region" description="Polar residues" evidence="1">
    <location>
        <begin position="1410"/>
        <end position="1425"/>
    </location>
</feature>
<protein>
    <submittedName>
        <fullName evidence="2">Uncharacterized protein</fullName>
    </submittedName>
</protein>
<evidence type="ECO:0000313" key="2">
    <source>
        <dbReference type="EMBL" id="KAK3274334.1"/>
    </source>
</evidence>